<proteinExistence type="predicted"/>
<evidence type="ECO:0000313" key="4">
    <source>
        <dbReference type="Proteomes" id="UP000284842"/>
    </source>
</evidence>
<feature type="chain" id="PRO_5019303203" evidence="2">
    <location>
        <begin position="16"/>
        <end position="295"/>
    </location>
</feature>
<feature type="region of interest" description="Disordered" evidence="1">
    <location>
        <begin position="72"/>
        <end position="111"/>
    </location>
</feature>
<evidence type="ECO:0000256" key="2">
    <source>
        <dbReference type="SAM" id="SignalP"/>
    </source>
</evidence>
<organism evidence="3 4">
    <name type="scientific">Panaeolus cyanescens</name>
    <dbReference type="NCBI Taxonomy" id="181874"/>
    <lineage>
        <taxon>Eukaryota</taxon>
        <taxon>Fungi</taxon>
        <taxon>Dikarya</taxon>
        <taxon>Basidiomycota</taxon>
        <taxon>Agaricomycotina</taxon>
        <taxon>Agaricomycetes</taxon>
        <taxon>Agaricomycetidae</taxon>
        <taxon>Agaricales</taxon>
        <taxon>Agaricineae</taxon>
        <taxon>Galeropsidaceae</taxon>
        <taxon>Panaeolus</taxon>
    </lineage>
</organism>
<feature type="signal peptide" evidence="2">
    <location>
        <begin position="1"/>
        <end position="15"/>
    </location>
</feature>
<dbReference type="InParanoid" id="A0A409X601"/>
<keyword evidence="4" id="KW-1185">Reference proteome</keyword>
<keyword evidence="2" id="KW-0732">Signal</keyword>
<name>A0A409X601_9AGAR</name>
<dbReference type="AlphaFoldDB" id="A0A409X601"/>
<comment type="caution">
    <text evidence="3">The sequence shown here is derived from an EMBL/GenBank/DDBJ whole genome shotgun (WGS) entry which is preliminary data.</text>
</comment>
<dbReference type="EMBL" id="NHTK01004545">
    <property type="protein sequence ID" value="PPQ86161.1"/>
    <property type="molecule type" value="Genomic_DNA"/>
</dbReference>
<gene>
    <name evidence="3" type="ORF">CVT24_002343</name>
</gene>
<protein>
    <submittedName>
        <fullName evidence="3">Uncharacterized protein</fullName>
    </submittedName>
</protein>
<dbReference type="Proteomes" id="UP000284842">
    <property type="component" value="Unassembled WGS sequence"/>
</dbReference>
<reference evidence="3 4" key="1">
    <citation type="journal article" date="2018" name="Evol. Lett.">
        <title>Horizontal gene cluster transfer increased hallucinogenic mushroom diversity.</title>
        <authorList>
            <person name="Reynolds H.T."/>
            <person name="Vijayakumar V."/>
            <person name="Gluck-Thaler E."/>
            <person name="Korotkin H.B."/>
            <person name="Matheny P.B."/>
            <person name="Slot J.C."/>
        </authorList>
    </citation>
    <scope>NUCLEOTIDE SEQUENCE [LARGE SCALE GENOMIC DNA]</scope>
    <source>
        <strain evidence="3 4">2629</strain>
    </source>
</reference>
<evidence type="ECO:0000256" key="1">
    <source>
        <dbReference type="SAM" id="MobiDB-lite"/>
    </source>
</evidence>
<evidence type="ECO:0000313" key="3">
    <source>
        <dbReference type="EMBL" id="PPQ86161.1"/>
    </source>
</evidence>
<accession>A0A409X601</accession>
<feature type="compositionally biased region" description="Polar residues" evidence="1">
    <location>
        <begin position="82"/>
        <end position="96"/>
    </location>
</feature>
<sequence>MVHLIVSTTVLSALSVPFQQPHREIPINKGGAIRVASSKQDLNWNPNVTFPLLLVQLPAQMENTTCLPNLTATDMPFPTAGTPASSPRKQSQSVEGSTPRRHMYSAGSHKQTEIRADIAKHNDLEFLGCTADEFERCYLPFKPSEDEVDTCVKALERANLFDGQRFTDLRRRGGNNETETFLPLVEIIASLRNQRLPGRSLNDFSFESCPNTALKSDMAGANHRIDACLREFSNTASNEKEIHVSDIAVPMEFKVKCTDTEKYQVCARFLFLFNAEDVFGLNIPKESPTAAIRCP</sequence>
<dbReference type="OrthoDB" id="3064722at2759"/>